<dbReference type="PANTHER" id="PTHR31286:SF179">
    <property type="entry name" value="RNASE H TYPE-1 DOMAIN-CONTAINING PROTEIN"/>
    <property type="match status" value="1"/>
</dbReference>
<evidence type="ECO:0000313" key="1">
    <source>
        <dbReference type="EMBL" id="KAL0292005.1"/>
    </source>
</evidence>
<dbReference type="InterPro" id="IPR040256">
    <property type="entry name" value="At4g02000-like"/>
</dbReference>
<organism evidence="1">
    <name type="scientific">Sesamum calycinum</name>
    <dbReference type="NCBI Taxonomy" id="2727403"/>
    <lineage>
        <taxon>Eukaryota</taxon>
        <taxon>Viridiplantae</taxon>
        <taxon>Streptophyta</taxon>
        <taxon>Embryophyta</taxon>
        <taxon>Tracheophyta</taxon>
        <taxon>Spermatophyta</taxon>
        <taxon>Magnoliopsida</taxon>
        <taxon>eudicotyledons</taxon>
        <taxon>Gunneridae</taxon>
        <taxon>Pentapetalae</taxon>
        <taxon>asterids</taxon>
        <taxon>lamiids</taxon>
        <taxon>Lamiales</taxon>
        <taxon>Pedaliaceae</taxon>
        <taxon>Sesamum</taxon>
    </lineage>
</organism>
<sequence>MRVFKWIPCFDPQIESSVAPVWIRLPNLPAHLFEKNALFTLAAKIERPLRMDEPTADQSRPDLARVCVELDLTSPRVQAVGMEFIKMAICFVELTTDIERDFNVTTKCPGIERLTREVGLRISLVAMKPTPKGRSGTFQVKDLEIGHRGSYGDLH</sequence>
<accession>A0AAW2JC69</accession>
<proteinExistence type="predicted"/>
<gene>
    <name evidence="1" type="ORF">Scaly_2609900</name>
</gene>
<reference evidence="1" key="1">
    <citation type="submission" date="2020-06" db="EMBL/GenBank/DDBJ databases">
        <authorList>
            <person name="Li T."/>
            <person name="Hu X."/>
            <person name="Zhang T."/>
            <person name="Song X."/>
            <person name="Zhang H."/>
            <person name="Dai N."/>
            <person name="Sheng W."/>
            <person name="Hou X."/>
            <person name="Wei L."/>
        </authorList>
    </citation>
    <scope>NUCLEOTIDE SEQUENCE</scope>
    <source>
        <strain evidence="1">KEN8</strain>
        <tissue evidence="1">Leaf</tissue>
    </source>
</reference>
<dbReference type="AlphaFoldDB" id="A0AAW2JC69"/>
<comment type="caution">
    <text evidence="1">The sequence shown here is derived from an EMBL/GenBank/DDBJ whole genome shotgun (WGS) entry which is preliminary data.</text>
</comment>
<dbReference type="PANTHER" id="PTHR31286">
    <property type="entry name" value="GLYCINE-RICH CELL WALL STRUCTURAL PROTEIN 1.8-LIKE"/>
    <property type="match status" value="1"/>
</dbReference>
<protein>
    <recommendedName>
        <fullName evidence="2">DUF4283 domain-containing protein</fullName>
    </recommendedName>
</protein>
<name>A0AAW2JC69_9LAMI</name>
<dbReference type="EMBL" id="JACGWM010001534">
    <property type="protein sequence ID" value="KAL0292005.1"/>
    <property type="molecule type" value="Genomic_DNA"/>
</dbReference>
<reference evidence="1" key="2">
    <citation type="journal article" date="2024" name="Plant">
        <title>Genomic evolution and insights into agronomic trait innovations of Sesamum species.</title>
        <authorList>
            <person name="Miao H."/>
            <person name="Wang L."/>
            <person name="Qu L."/>
            <person name="Liu H."/>
            <person name="Sun Y."/>
            <person name="Le M."/>
            <person name="Wang Q."/>
            <person name="Wei S."/>
            <person name="Zheng Y."/>
            <person name="Lin W."/>
            <person name="Duan Y."/>
            <person name="Cao H."/>
            <person name="Xiong S."/>
            <person name="Wang X."/>
            <person name="Wei L."/>
            <person name="Li C."/>
            <person name="Ma Q."/>
            <person name="Ju M."/>
            <person name="Zhao R."/>
            <person name="Li G."/>
            <person name="Mu C."/>
            <person name="Tian Q."/>
            <person name="Mei H."/>
            <person name="Zhang T."/>
            <person name="Gao T."/>
            <person name="Zhang H."/>
        </authorList>
    </citation>
    <scope>NUCLEOTIDE SEQUENCE</scope>
    <source>
        <strain evidence="1">KEN8</strain>
    </source>
</reference>
<evidence type="ECO:0008006" key="2">
    <source>
        <dbReference type="Google" id="ProtNLM"/>
    </source>
</evidence>